<gene>
    <name evidence="1" type="ORF">GCM10007874_39770</name>
</gene>
<proteinExistence type="predicted"/>
<comment type="caution">
    <text evidence="1">The sequence shown here is derived from an EMBL/GenBank/DDBJ whole genome shotgun (WGS) entry which is preliminary data.</text>
</comment>
<dbReference type="Proteomes" id="UP001156882">
    <property type="component" value="Unassembled WGS sequence"/>
</dbReference>
<evidence type="ECO:0000313" key="1">
    <source>
        <dbReference type="EMBL" id="GLS20960.1"/>
    </source>
</evidence>
<sequence>MLRALKAQIHKLKSALEAAQERSEVPEQCPIDNLNVRAMTRGTLRRFPRSAYDG</sequence>
<evidence type="ECO:0000313" key="2">
    <source>
        <dbReference type="Proteomes" id="UP001156882"/>
    </source>
</evidence>
<organism evidence="1 2">
    <name type="scientific">Labrys miyagiensis</name>
    <dbReference type="NCBI Taxonomy" id="346912"/>
    <lineage>
        <taxon>Bacteria</taxon>
        <taxon>Pseudomonadati</taxon>
        <taxon>Pseudomonadota</taxon>
        <taxon>Alphaproteobacteria</taxon>
        <taxon>Hyphomicrobiales</taxon>
        <taxon>Xanthobacteraceae</taxon>
        <taxon>Labrys</taxon>
    </lineage>
</organism>
<accession>A0ABQ6CLB0</accession>
<name>A0ABQ6CLB0_9HYPH</name>
<reference evidence="2" key="1">
    <citation type="journal article" date="2019" name="Int. J. Syst. Evol. Microbiol.">
        <title>The Global Catalogue of Microorganisms (GCM) 10K type strain sequencing project: providing services to taxonomists for standard genome sequencing and annotation.</title>
        <authorList>
            <consortium name="The Broad Institute Genomics Platform"/>
            <consortium name="The Broad Institute Genome Sequencing Center for Infectious Disease"/>
            <person name="Wu L."/>
            <person name="Ma J."/>
        </authorList>
    </citation>
    <scope>NUCLEOTIDE SEQUENCE [LARGE SCALE GENOMIC DNA]</scope>
    <source>
        <strain evidence="2">NBRC 101365</strain>
    </source>
</reference>
<protein>
    <recommendedName>
        <fullName evidence="3">Transposase</fullName>
    </recommendedName>
</protein>
<evidence type="ECO:0008006" key="3">
    <source>
        <dbReference type="Google" id="ProtNLM"/>
    </source>
</evidence>
<keyword evidence="2" id="KW-1185">Reference proteome</keyword>
<dbReference type="EMBL" id="BSPC01000038">
    <property type="protein sequence ID" value="GLS20960.1"/>
    <property type="molecule type" value="Genomic_DNA"/>
</dbReference>